<dbReference type="GO" id="GO:0000175">
    <property type="term" value="F:3'-5'-RNA exonuclease activity"/>
    <property type="evidence" value="ECO:0007669"/>
    <property type="project" value="TreeGrafter"/>
</dbReference>
<protein>
    <submittedName>
        <fullName evidence="2">Metal-dependent hydrolase</fullName>
    </submittedName>
</protein>
<dbReference type="AlphaFoldDB" id="W2UQB5"/>
<dbReference type="CDD" id="cd09083">
    <property type="entry name" value="EEP-1"/>
    <property type="match status" value="1"/>
</dbReference>
<dbReference type="InterPro" id="IPR005135">
    <property type="entry name" value="Endo/exonuclease/phosphatase"/>
</dbReference>
<dbReference type="eggNOG" id="COG3568">
    <property type="taxonomic scope" value="Bacteria"/>
</dbReference>
<gene>
    <name evidence="2" type="ORF">P278_08460</name>
</gene>
<comment type="caution">
    <text evidence="2">The sequence shown here is derived from an EMBL/GenBank/DDBJ whole genome shotgun (WGS) entry which is preliminary data.</text>
</comment>
<dbReference type="STRING" id="376730.SAMN04487906_2011"/>
<dbReference type="InterPro" id="IPR050410">
    <property type="entry name" value="CCR4/nocturin_mRNA_transcr"/>
</dbReference>
<evidence type="ECO:0000313" key="2">
    <source>
        <dbReference type="EMBL" id="ETN96335.1"/>
    </source>
</evidence>
<organism evidence="2 3">
    <name type="scientific">Zhouia amylolytica AD3</name>
    <dbReference type="NCBI Taxonomy" id="1286632"/>
    <lineage>
        <taxon>Bacteria</taxon>
        <taxon>Pseudomonadati</taxon>
        <taxon>Bacteroidota</taxon>
        <taxon>Flavobacteriia</taxon>
        <taxon>Flavobacteriales</taxon>
        <taxon>Flavobacteriaceae</taxon>
        <taxon>Zhouia</taxon>
    </lineage>
</organism>
<dbReference type="SUPFAM" id="SSF56219">
    <property type="entry name" value="DNase I-like"/>
    <property type="match status" value="1"/>
</dbReference>
<dbReference type="RefSeq" id="WP_161808338.1">
    <property type="nucleotide sequence ID" value="NZ_AYXY01000013.1"/>
</dbReference>
<keyword evidence="2" id="KW-0378">Hydrolase</keyword>
<dbReference type="PANTHER" id="PTHR12121:SF36">
    <property type="entry name" value="ENDONUCLEASE_EXONUCLEASE_PHOSPHATASE DOMAIN-CONTAINING PROTEIN"/>
    <property type="match status" value="1"/>
</dbReference>
<evidence type="ECO:0000313" key="3">
    <source>
        <dbReference type="Proteomes" id="UP000018850"/>
    </source>
</evidence>
<proteinExistence type="predicted"/>
<sequence>MSTNIRYASPNDGINIWDHRKDWLCNSINFMDIDVLGAQEVIDRQLNDMSNRLPKYKFVGIGRNGGKEGEYCPIFYKKEKYILLESNTFWLSKTPEKVNSKGWDAALPRIVTYVKLRDKQSGSVFYFFNTHFDHKGKMARLKSAELLTKKARQIAGKHPYFITGDFNLTPSSQPYKILTTSNTDGYFYDTYMNTDQLYGPDYTFNGFKIEPDSNKERIDYIFYRGNITILKHHVLDGQRGSKFISDHFPIIVNAVIN</sequence>
<feature type="domain" description="Endonuclease/exonuclease/phosphatase" evidence="1">
    <location>
        <begin position="21"/>
        <end position="247"/>
    </location>
</feature>
<reference evidence="2 3" key="2">
    <citation type="journal article" date="2016" name="Genome Announc.">
        <title>Draft Genome Sequence of Zhouia amylolytica AD3, Isolated from Tidal Flat Sediment.</title>
        <authorList>
            <person name="Jia B."/>
            <person name="Jin H.M."/>
            <person name="Lee H.J."/>
            <person name="Jeon C.O."/>
        </authorList>
    </citation>
    <scope>NUCLEOTIDE SEQUENCE [LARGE SCALE GENOMIC DNA]</scope>
    <source>
        <strain evidence="2 3">AD3</strain>
    </source>
</reference>
<dbReference type="Proteomes" id="UP000018850">
    <property type="component" value="Unassembled WGS sequence"/>
</dbReference>
<dbReference type="Pfam" id="PF03372">
    <property type="entry name" value="Exo_endo_phos"/>
    <property type="match status" value="1"/>
</dbReference>
<dbReference type="EMBL" id="AYXY01000013">
    <property type="protein sequence ID" value="ETN96335.1"/>
    <property type="molecule type" value="Genomic_DNA"/>
</dbReference>
<dbReference type="Gene3D" id="3.60.10.10">
    <property type="entry name" value="Endonuclease/exonuclease/phosphatase"/>
    <property type="match status" value="1"/>
</dbReference>
<dbReference type="InterPro" id="IPR036691">
    <property type="entry name" value="Endo/exonu/phosph_ase_sf"/>
</dbReference>
<dbReference type="PANTHER" id="PTHR12121">
    <property type="entry name" value="CARBON CATABOLITE REPRESSOR PROTEIN 4"/>
    <property type="match status" value="1"/>
</dbReference>
<name>W2UQB5_9FLAO</name>
<accession>W2UQB5</accession>
<keyword evidence="3" id="KW-1185">Reference proteome</keyword>
<reference evidence="3" key="1">
    <citation type="submission" date="2013-11" db="EMBL/GenBank/DDBJ databases">
        <title>Draft genome sequence from a member of Zhouia, isolated tidal flat.</title>
        <authorList>
            <person name="Jin H."/>
            <person name="Jeon C.O."/>
        </authorList>
    </citation>
    <scope>NUCLEOTIDE SEQUENCE [LARGE SCALE GENOMIC DNA]</scope>
    <source>
        <strain evidence="3">AD3</strain>
    </source>
</reference>
<evidence type="ECO:0000259" key="1">
    <source>
        <dbReference type="Pfam" id="PF03372"/>
    </source>
</evidence>